<reference evidence="2 3" key="1">
    <citation type="submission" date="2015-09" db="EMBL/GenBank/DDBJ databases">
        <title>Complete genome sequence of Defluviimonas alba cai42t isolated from an oilfield in Xinjiang.</title>
        <authorList>
            <person name="Geng S."/>
            <person name="Pan X."/>
            <person name="Wu X."/>
        </authorList>
    </citation>
    <scope>NUCLEOTIDE SEQUENCE [LARGE SCALE GENOMIC DNA]</scope>
    <source>
        <strain evidence="3">cai42</strain>
    </source>
</reference>
<evidence type="ECO:0000313" key="3">
    <source>
        <dbReference type="Proteomes" id="UP000076128"/>
    </source>
</evidence>
<protein>
    <recommendedName>
        <fullName evidence="1">RsdA/BaiN/AoA(So)-like Rossmann fold-like domain-containing protein</fullName>
    </recommendedName>
</protein>
<accession>A0A159Z8I5</accession>
<name>A0A159Z8I5_9RHOB</name>
<sequence>MTDALVIGAGPAGLMAAEALAAAGRRVVLAEAKPSPARKLLMAGKSGLNITHDDPAAEFARHYDTSWLAPSSPASARPRCRTGAAALARTCSPAPRVGSSRRR</sequence>
<evidence type="ECO:0000259" key="1">
    <source>
        <dbReference type="Pfam" id="PF03486"/>
    </source>
</evidence>
<feature type="domain" description="RsdA/BaiN/AoA(So)-like Rossmann fold-like" evidence="1">
    <location>
        <begin position="3"/>
        <end position="64"/>
    </location>
</feature>
<dbReference type="SUPFAM" id="SSF51905">
    <property type="entry name" value="FAD/NAD(P)-binding domain"/>
    <property type="match status" value="1"/>
</dbReference>
<dbReference type="Gene3D" id="3.50.50.60">
    <property type="entry name" value="FAD/NAD(P)-binding domain"/>
    <property type="match status" value="1"/>
</dbReference>
<organism evidence="2 3">
    <name type="scientific">Frigidibacter mobilis</name>
    <dbReference type="NCBI Taxonomy" id="1335048"/>
    <lineage>
        <taxon>Bacteria</taxon>
        <taxon>Pseudomonadati</taxon>
        <taxon>Pseudomonadota</taxon>
        <taxon>Alphaproteobacteria</taxon>
        <taxon>Rhodobacterales</taxon>
        <taxon>Paracoccaceae</taxon>
        <taxon>Frigidibacter</taxon>
    </lineage>
</organism>
<dbReference type="Proteomes" id="UP000076128">
    <property type="component" value="Chromosome"/>
</dbReference>
<proteinExistence type="predicted"/>
<evidence type="ECO:0000313" key="2">
    <source>
        <dbReference type="EMBL" id="AMY71842.1"/>
    </source>
</evidence>
<gene>
    <name evidence="2" type="ORF">AKL17_4632</name>
</gene>
<dbReference type="InterPro" id="IPR036188">
    <property type="entry name" value="FAD/NAD-bd_sf"/>
</dbReference>
<dbReference type="AlphaFoldDB" id="A0A159Z8I5"/>
<dbReference type="STRING" id="1335048.AKL17_4632"/>
<dbReference type="InterPro" id="IPR057661">
    <property type="entry name" value="RsdA/BaiN/AoA(So)_Rossmann"/>
</dbReference>
<dbReference type="KEGG" id="daa:AKL17_4632"/>
<dbReference type="EMBL" id="CP012661">
    <property type="protein sequence ID" value="AMY71842.1"/>
    <property type="molecule type" value="Genomic_DNA"/>
</dbReference>
<dbReference type="Pfam" id="PF03486">
    <property type="entry name" value="HI0933_like"/>
    <property type="match status" value="1"/>
</dbReference>
<keyword evidence="3" id="KW-1185">Reference proteome</keyword>
<dbReference type="PATRIC" id="fig|1335048.3.peg.4807"/>